<feature type="region of interest" description="Disordered" evidence="3">
    <location>
        <begin position="385"/>
        <end position="409"/>
    </location>
</feature>
<feature type="domain" description="EF-hand" evidence="4">
    <location>
        <begin position="14"/>
        <end position="49"/>
    </location>
</feature>
<feature type="compositionally biased region" description="Low complexity" evidence="3">
    <location>
        <begin position="387"/>
        <end position="401"/>
    </location>
</feature>
<dbReference type="InterPro" id="IPR002048">
    <property type="entry name" value="EF_hand_dom"/>
</dbReference>
<feature type="coiled-coil region" evidence="2">
    <location>
        <begin position="266"/>
        <end position="315"/>
    </location>
</feature>
<dbReference type="PROSITE" id="PS00018">
    <property type="entry name" value="EF_HAND_1"/>
    <property type="match status" value="1"/>
</dbReference>
<evidence type="ECO:0000256" key="1">
    <source>
        <dbReference type="ARBA" id="ARBA00022837"/>
    </source>
</evidence>
<keyword evidence="2" id="KW-0175">Coiled coil</keyword>
<dbReference type="Pfam" id="PF13499">
    <property type="entry name" value="EF-hand_7"/>
    <property type="match status" value="1"/>
</dbReference>
<gene>
    <name evidence="5" type="ORF">TrRE_jg594</name>
</gene>
<comment type="caution">
    <text evidence="5">The sequence shown here is derived from an EMBL/GenBank/DDBJ whole genome shotgun (WGS) entry which is preliminary data.</text>
</comment>
<organism evidence="5 6">
    <name type="scientific">Triparma retinervis</name>
    <dbReference type="NCBI Taxonomy" id="2557542"/>
    <lineage>
        <taxon>Eukaryota</taxon>
        <taxon>Sar</taxon>
        <taxon>Stramenopiles</taxon>
        <taxon>Ochrophyta</taxon>
        <taxon>Bolidophyceae</taxon>
        <taxon>Parmales</taxon>
        <taxon>Triparmaceae</taxon>
        <taxon>Triparma</taxon>
    </lineage>
</organism>
<evidence type="ECO:0000259" key="4">
    <source>
        <dbReference type="PROSITE" id="PS50222"/>
    </source>
</evidence>
<dbReference type="PANTHER" id="PTHR47026">
    <property type="entry name" value="PIGMENTOSA GTPASE REGULATOR-LIKE PROTEIN, PUTATIVE-RELATED"/>
    <property type="match status" value="1"/>
</dbReference>
<protein>
    <recommendedName>
        <fullName evidence="4">EF-hand domain-containing protein</fullName>
    </recommendedName>
</protein>
<dbReference type="Gene3D" id="1.10.238.10">
    <property type="entry name" value="EF-hand"/>
    <property type="match status" value="1"/>
</dbReference>
<dbReference type="GO" id="GO:0005509">
    <property type="term" value="F:calcium ion binding"/>
    <property type="evidence" value="ECO:0007669"/>
    <property type="project" value="InterPro"/>
</dbReference>
<reference evidence="5" key="1">
    <citation type="submission" date="2022-07" db="EMBL/GenBank/DDBJ databases">
        <title>Genome analysis of Parmales, a sister group of diatoms, reveals the evolutionary specialization of diatoms from phago-mixotrophs to photoautotrophs.</title>
        <authorList>
            <person name="Ban H."/>
            <person name="Sato S."/>
            <person name="Yoshikawa S."/>
            <person name="Kazumasa Y."/>
            <person name="Nakamura Y."/>
            <person name="Ichinomiya M."/>
            <person name="Saitoh K."/>
            <person name="Sato N."/>
            <person name="Blanc-Mathieu R."/>
            <person name="Endo H."/>
            <person name="Kuwata A."/>
            <person name="Ogata H."/>
        </authorList>
    </citation>
    <scope>NUCLEOTIDE SEQUENCE</scope>
</reference>
<dbReference type="CDD" id="cd00051">
    <property type="entry name" value="EFh"/>
    <property type="match status" value="1"/>
</dbReference>
<dbReference type="SUPFAM" id="SSF47473">
    <property type="entry name" value="EF-hand"/>
    <property type="match status" value="1"/>
</dbReference>
<keyword evidence="6" id="KW-1185">Reference proteome</keyword>
<sequence length="569" mass="64670">MATADGNSNSYSREEVSALKGLFSLYDTDDSGYISVKEVEALLQKIGRSGDDAAKILEGAEKVASEGRITFEDFLGLLEKGNSDVPGEGPDPKVLEFLRILEEYRVKCEDEGNYLEAGRANAQVETLRRQEEKRQQKAIRARQINERTEVQIAHNMQYTDFNAAWDKYMEEYDSMAQMYIQQMTERHAVNLLEFQRGLQKEMTQKPPKWSRELLEWRRRQHILARQKNYAEAQKIKKIADGLEDKERGSMNTSHAAVFARKEASFRQQQQAELQALLKRIDARRKEHIKQRNLDCKRLLQRNRNVQAVLESKQANQKMNQINMSKTAPAIIQFVVAPPSTSDEITTLSNSSNSSLPSISSASSIASDEEDFSNEIFSDDYFFDDSECSSPESAPSEPLDSAPLHHDEKKRNFLTPPNVLLWEESTKNHLFKQTCMSLSLASAPPQWRFMVLLVSFVASFFNRHVAKDADEEVEDSLSNLFECEVVVSLPQAMLWHSIAVAPLLLNSPLSVLFCAVNSFALETVKISAETRRRGGNRRVEDSSPFRKTMSTMMPCFFSWCMGLLMIKAVG</sequence>
<evidence type="ECO:0000256" key="3">
    <source>
        <dbReference type="SAM" id="MobiDB-lite"/>
    </source>
</evidence>
<evidence type="ECO:0000313" key="5">
    <source>
        <dbReference type="EMBL" id="GMH61340.1"/>
    </source>
</evidence>
<dbReference type="PANTHER" id="PTHR47026:SF2">
    <property type="entry name" value="FLAGELLAR ASSOCIATED PROTEIN"/>
    <property type="match status" value="1"/>
</dbReference>
<evidence type="ECO:0000313" key="6">
    <source>
        <dbReference type="Proteomes" id="UP001165082"/>
    </source>
</evidence>
<dbReference type="PROSITE" id="PS50222">
    <property type="entry name" value="EF_HAND_2"/>
    <property type="match status" value="1"/>
</dbReference>
<keyword evidence="1" id="KW-0106">Calcium</keyword>
<name>A0A9W7E107_9STRA</name>
<dbReference type="OrthoDB" id="8062037at2759"/>
<dbReference type="InterPro" id="IPR011992">
    <property type="entry name" value="EF-hand-dom_pair"/>
</dbReference>
<dbReference type="Proteomes" id="UP001165082">
    <property type="component" value="Unassembled WGS sequence"/>
</dbReference>
<dbReference type="AlphaFoldDB" id="A0A9W7E107"/>
<dbReference type="InterPro" id="IPR018247">
    <property type="entry name" value="EF_Hand_1_Ca_BS"/>
</dbReference>
<accession>A0A9W7E107</accession>
<evidence type="ECO:0000256" key="2">
    <source>
        <dbReference type="SAM" id="Coils"/>
    </source>
</evidence>
<proteinExistence type="predicted"/>
<dbReference type="EMBL" id="BRXZ01001069">
    <property type="protein sequence ID" value="GMH61340.1"/>
    <property type="molecule type" value="Genomic_DNA"/>
</dbReference>